<dbReference type="EMBL" id="CSWP01000005">
    <property type="protein sequence ID" value="CPV56814.1"/>
    <property type="molecule type" value="Genomic_DNA"/>
</dbReference>
<dbReference type="Proteomes" id="UP000045782">
    <property type="component" value="Unassembled WGS sequence"/>
</dbReference>
<accession>A0A0U0ZML7</accession>
<keyword evidence="1" id="KW-1133">Transmembrane helix</keyword>
<dbReference type="AlphaFoldDB" id="A0A0U0ZML7"/>
<evidence type="ECO:0000313" key="2">
    <source>
        <dbReference type="EMBL" id="CPV56814.1"/>
    </source>
</evidence>
<keyword evidence="1" id="KW-0472">Membrane</keyword>
<name>A0A0U0ZML7_9MYCO</name>
<organism evidence="2 3">
    <name type="scientific">Mycobacteroides abscessus</name>
    <dbReference type="NCBI Taxonomy" id="36809"/>
    <lineage>
        <taxon>Bacteria</taxon>
        <taxon>Bacillati</taxon>
        <taxon>Actinomycetota</taxon>
        <taxon>Actinomycetes</taxon>
        <taxon>Mycobacteriales</taxon>
        <taxon>Mycobacteriaceae</taxon>
        <taxon>Mycobacteroides</taxon>
    </lineage>
</organism>
<keyword evidence="1" id="KW-0812">Transmembrane</keyword>
<evidence type="ECO:0000256" key="1">
    <source>
        <dbReference type="SAM" id="Phobius"/>
    </source>
</evidence>
<evidence type="ECO:0000313" key="3">
    <source>
        <dbReference type="Proteomes" id="UP000045782"/>
    </source>
</evidence>
<proteinExistence type="predicted"/>
<sequence>MSPDQIQAVGGVIVAILGAWQGLTSKRVRNLENRLRAVETERDLSNSKLRAAVRHIREWMLWALRHAPGKQTPAVPAELRDEI</sequence>
<feature type="transmembrane region" description="Helical" evidence="1">
    <location>
        <begin position="6"/>
        <end position="24"/>
    </location>
</feature>
<dbReference type="RefSeq" id="WP_016896086.1">
    <property type="nucleotide sequence ID" value="NZ_CSWP01000005.1"/>
</dbReference>
<protein>
    <submittedName>
        <fullName evidence="2">Uncharacterized protein</fullName>
    </submittedName>
</protein>
<reference evidence="2 3" key="1">
    <citation type="submission" date="2015-03" db="EMBL/GenBank/DDBJ databases">
        <authorList>
            <person name="Murphy D."/>
        </authorList>
    </citation>
    <scope>NUCLEOTIDE SEQUENCE [LARGE SCALE GENOMIC DNA]</scope>
    <source>
        <strain evidence="2 3">PAP088</strain>
    </source>
</reference>
<gene>
    <name evidence="2" type="ORF">ERS075579_02843</name>
</gene>